<dbReference type="AlphaFoldDB" id="A0A0B8NIS3"/>
<reference evidence="1 2" key="1">
    <citation type="submission" date="2015-01" db="EMBL/GenBank/DDBJ databases">
        <title>Vibrio sp. C1 JCM 19231 whole genome shotgun sequence.</title>
        <authorList>
            <person name="Sawabe T."/>
            <person name="Meirelles P."/>
            <person name="Feng G."/>
            <person name="Sayaka M."/>
            <person name="Hattori M."/>
            <person name="Ohkuma M."/>
        </authorList>
    </citation>
    <scope>NUCLEOTIDE SEQUENCE [LARGE SCALE GENOMIC DNA]</scope>
    <source>
        <strain evidence="2">JCM 19231</strain>
    </source>
</reference>
<keyword evidence="2" id="KW-1185">Reference proteome</keyword>
<proteinExistence type="predicted"/>
<evidence type="ECO:0000313" key="1">
    <source>
        <dbReference type="EMBL" id="GAM54091.1"/>
    </source>
</evidence>
<comment type="caution">
    <text evidence="1">The sequence shown here is derived from an EMBL/GenBank/DDBJ whole genome shotgun (WGS) entry which is preliminary data.</text>
</comment>
<dbReference type="EMBL" id="BBRZ01000001">
    <property type="protein sequence ID" value="GAM54091.1"/>
    <property type="molecule type" value="Genomic_DNA"/>
</dbReference>
<reference evidence="1 2" key="2">
    <citation type="submission" date="2015-01" db="EMBL/GenBank/DDBJ databases">
        <authorList>
            <consortium name="NBRP consortium"/>
            <person name="Sawabe T."/>
            <person name="Meirelles P."/>
            <person name="Feng G."/>
            <person name="Sayaka M."/>
            <person name="Hattori M."/>
            <person name="Ohkuma M."/>
        </authorList>
    </citation>
    <scope>NUCLEOTIDE SEQUENCE [LARGE SCALE GENOMIC DNA]</scope>
    <source>
        <strain evidence="2">JCM 19231</strain>
    </source>
</reference>
<dbReference type="Proteomes" id="UP000031671">
    <property type="component" value="Unassembled WGS sequence"/>
</dbReference>
<gene>
    <name evidence="1" type="ORF">JCM19231_3611</name>
</gene>
<organism evidence="1 2">
    <name type="scientific">Vibrio ishigakensis</name>
    <dbReference type="NCBI Taxonomy" id="1481914"/>
    <lineage>
        <taxon>Bacteria</taxon>
        <taxon>Pseudomonadati</taxon>
        <taxon>Pseudomonadota</taxon>
        <taxon>Gammaproteobacteria</taxon>
        <taxon>Vibrionales</taxon>
        <taxon>Vibrionaceae</taxon>
        <taxon>Vibrio</taxon>
    </lineage>
</organism>
<accession>A0A0B8NIS3</accession>
<name>A0A0B8NIS3_9VIBR</name>
<protein>
    <submittedName>
        <fullName evidence="1">Uncharacterized protein</fullName>
    </submittedName>
</protein>
<sequence>MPYQAEKTTHEISAAIDKATSTFFNSFPPEESNISKS</sequence>
<evidence type="ECO:0000313" key="2">
    <source>
        <dbReference type="Proteomes" id="UP000031671"/>
    </source>
</evidence>